<name>A0ABQ5TZA3_9PROT</name>
<dbReference type="Proteomes" id="UP001161409">
    <property type="component" value="Unassembled WGS sequence"/>
</dbReference>
<evidence type="ECO:0000256" key="8">
    <source>
        <dbReference type="ARBA" id="ARBA00022833"/>
    </source>
</evidence>
<reference evidence="13" key="1">
    <citation type="journal article" date="2014" name="Int. J. Syst. Evol. Microbiol.">
        <title>Complete genome of a new Firmicutes species belonging to the dominant human colonic microbiota ('Ruminococcus bicirculans') reveals two chromosomes and a selective capacity to utilize plant glucans.</title>
        <authorList>
            <consortium name="NISC Comparative Sequencing Program"/>
            <person name="Wegmann U."/>
            <person name="Louis P."/>
            <person name="Goesmann A."/>
            <person name="Henrissat B."/>
            <person name="Duncan S.H."/>
            <person name="Flint H.J."/>
        </authorList>
    </citation>
    <scope>NUCLEOTIDE SEQUENCE</scope>
    <source>
        <strain evidence="13">NBRC 103408</strain>
    </source>
</reference>
<accession>A0ABQ5TZA3</accession>
<dbReference type="CDD" id="cd07153">
    <property type="entry name" value="Fur_like"/>
    <property type="match status" value="1"/>
</dbReference>
<sequence length="161" mass="18732">MPSRLEELCVEKGLRMTEQRRVIARVLSESHDHPDVELVYKRASEADETISISTVYRTVRMFEENGILERHDFGDGRARYEEVSDQHHDHLINVQTGQVIEFTSDKIEELQKQIAEELGFELVDHRLELYGKPIEGHKQKAVCPEESVVNIHQTGLHKRDF</sequence>
<evidence type="ECO:0000256" key="12">
    <source>
        <dbReference type="RuleBase" id="RU364037"/>
    </source>
</evidence>
<keyword evidence="11 12" id="KW-0804">Transcription</keyword>
<keyword evidence="9 12" id="KW-0805">Transcription regulation</keyword>
<dbReference type="InterPro" id="IPR036390">
    <property type="entry name" value="WH_DNA-bd_sf"/>
</dbReference>
<dbReference type="PANTHER" id="PTHR33202">
    <property type="entry name" value="ZINC UPTAKE REGULATION PROTEIN"/>
    <property type="match status" value="1"/>
</dbReference>
<dbReference type="InterPro" id="IPR002481">
    <property type="entry name" value="FUR"/>
</dbReference>
<gene>
    <name evidence="12" type="primary">fur</name>
    <name evidence="13" type="ORF">GCM10007924_04300</name>
</gene>
<dbReference type="SUPFAM" id="SSF46785">
    <property type="entry name" value="Winged helix' DNA-binding domain"/>
    <property type="match status" value="1"/>
</dbReference>
<organism evidence="13 14">
    <name type="scientific">Sneathiella chinensis</name>
    <dbReference type="NCBI Taxonomy" id="349750"/>
    <lineage>
        <taxon>Bacteria</taxon>
        <taxon>Pseudomonadati</taxon>
        <taxon>Pseudomonadota</taxon>
        <taxon>Alphaproteobacteria</taxon>
        <taxon>Sneathiellales</taxon>
        <taxon>Sneathiellaceae</taxon>
        <taxon>Sneathiella</taxon>
    </lineage>
</organism>
<dbReference type="Gene3D" id="3.30.1490.190">
    <property type="match status" value="1"/>
</dbReference>
<keyword evidence="6 12" id="KW-0678">Repressor</keyword>
<proteinExistence type="inferred from homology"/>
<evidence type="ECO:0000256" key="1">
    <source>
        <dbReference type="ARBA" id="ARBA00004496"/>
    </source>
</evidence>
<dbReference type="InterPro" id="IPR036388">
    <property type="entry name" value="WH-like_DNA-bd_sf"/>
</dbReference>
<dbReference type="EMBL" id="BSNF01000001">
    <property type="protein sequence ID" value="GLQ05209.1"/>
    <property type="molecule type" value="Genomic_DNA"/>
</dbReference>
<reference evidence="13" key="2">
    <citation type="submission" date="2023-01" db="EMBL/GenBank/DDBJ databases">
        <title>Draft genome sequence of Sneathiella chinensis strain NBRC 103408.</title>
        <authorList>
            <person name="Sun Q."/>
            <person name="Mori K."/>
        </authorList>
    </citation>
    <scope>NUCLEOTIDE SEQUENCE</scope>
    <source>
        <strain evidence="13">NBRC 103408</strain>
    </source>
</reference>
<evidence type="ECO:0000256" key="10">
    <source>
        <dbReference type="ARBA" id="ARBA00023125"/>
    </source>
</evidence>
<evidence type="ECO:0000256" key="2">
    <source>
        <dbReference type="ARBA" id="ARBA00007957"/>
    </source>
</evidence>
<evidence type="ECO:0000256" key="3">
    <source>
        <dbReference type="ARBA" id="ARBA00011738"/>
    </source>
</evidence>
<keyword evidence="8 12" id="KW-0862">Zinc</keyword>
<keyword evidence="10 12" id="KW-0238">DNA-binding</keyword>
<evidence type="ECO:0000256" key="7">
    <source>
        <dbReference type="ARBA" id="ARBA00022723"/>
    </source>
</evidence>
<comment type="subunit">
    <text evidence="3 12">Homodimer.</text>
</comment>
<comment type="subcellular location">
    <subcellularLocation>
        <location evidence="1 12">Cytoplasm</location>
    </subcellularLocation>
</comment>
<evidence type="ECO:0000256" key="4">
    <source>
        <dbReference type="ARBA" id="ARBA00020910"/>
    </source>
</evidence>
<dbReference type="PANTHER" id="PTHR33202:SF2">
    <property type="entry name" value="FERRIC UPTAKE REGULATION PROTEIN"/>
    <property type="match status" value="1"/>
</dbReference>
<keyword evidence="14" id="KW-1185">Reference proteome</keyword>
<dbReference type="RefSeq" id="WP_169559227.1">
    <property type="nucleotide sequence ID" value="NZ_BSNF01000001.1"/>
</dbReference>
<keyword evidence="7 12" id="KW-0479">Metal-binding</keyword>
<evidence type="ECO:0000256" key="11">
    <source>
        <dbReference type="ARBA" id="ARBA00023163"/>
    </source>
</evidence>
<protein>
    <recommendedName>
        <fullName evidence="4 12">Ferric uptake regulation protein</fullName>
    </recommendedName>
</protein>
<comment type="caution">
    <text evidence="13">The sequence shown here is derived from an EMBL/GenBank/DDBJ whole genome shotgun (WGS) entry which is preliminary data.</text>
</comment>
<dbReference type="InterPro" id="IPR043135">
    <property type="entry name" value="Fur_C"/>
</dbReference>
<evidence type="ECO:0000256" key="6">
    <source>
        <dbReference type="ARBA" id="ARBA00022491"/>
    </source>
</evidence>
<dbReference type="Pfam" id="PF01475">
    <property type="entry name" value="FUR"/>
    <property type="match status" value="1"/>
</dbReference>
<keyword evidence="5 12" id="KW-0963">Cytoplasm</keyword>
<evidence type="ECO:0000313" key="13">
    <source>
        <dbReference type="EMBL" id="GLQ05209.1"/>
    </source>
</evidence>
<evidence type="ECO:0000256" key="5">
    <source>
        <dbReference type="ARBA" id="ARBA00022490"/>
    </source>
</evidence>
<dbReference type="Gene3D" id="1.10.10.10">
    <property type="entry name" value="Winged helix-like DNA-binding domain superfamily/Winged helix DNA-binding domain"/>
    <property type="match status" value="1"/>
</dbReference>
<evidence type="ECO:0000256" key="9">
    <source>
        <dbReference type="ARBA" id="ARBA00023015"/>
    </source>
</evidence>
<evidence type="ECO:0000313" key="14">
    <source>
        <dbReference type="Proteomes" id="UP001161409"/>
    </source>
</evidence>
<keyword evidence="12" id="KW-0408">Iron</keyword>
<comment type="similarity">
    <text evidence="2 12">Belongs to the Fur family.</text>
</comment>